<gene>
    <name evidence="3" type="primary">selU</name>
    <name evidence="3" type="ORF">DSM104443_02588</name>
</gene>
<accession>A0A6M4GW47</accession>
<dbReference type="GO" id="GO:0002098">
    <property type="term" value="P:tRNA wobble uridine modification"/>
    <property type="evidence" value="ECO:0007669"/>
    <property type="project" value="InterPro"/>
</dbReference>
<evidence type="ECO:0000313" key="4">
    <source>
        <dbReference type="Proteomes" id="UP000501534"/>
    </source>
</evidence>
<dbReference type="SMART" id="SM00450">
    <property type="entry name" value="RHOD"/>
    <property type="match status" value="1"/>
</dbReference>
<dbReference type="InterPro" id="IPR058840">
    <property type="entry name" value="AAA_SelU"/>
</dbReference>
<keyword evidence="1" id="KW-0711">Selenium</keyword>
<dbReference type="InterPro" id="IPR001763">
    <property type="entry name" value="Rhodanese-like_dom"/>
</dbReference>
<dbReference type="SUPFAM" id="SSF52821">
    <property type="entry name" value="Rhodanese/Cell cycle control phosphatase"/>
    <property type="match status" value="1"/>
</dbReference>
<dbReference type="PROSITE" id="PS50206">
    <property type="entry name" value="RHODANESE_3"/>
    <property type="match status" value="1"/>
</dbReference>
<dbReference type="Proteomes" id="UP000501534">
    <property type="component" value="Chromosome"/>
</dbReference>
<dbReference type="PANTHER" id="PTHR30401">
    <property type="entry name" value="TRNA 2-SELENOURIDINE SYNTHASE"/>
    <property type="match status" value="1"/>
</dbReference>
<dbReference type="PANTHER" id="PTHR30401:SF0">
    <property type="entry name" value="TRNA 2-SELENOURIDINE SYNTHASE"/>
    <property type="match status" value="1"/>
</dbReference>
<evidence type="ECO:0000259" key="2">
    <source>
        <dbReference type="PROSITE" id="PS50206"/>
    </source>
</evidence>
<dbReference type="Gene3D" id="3.40.250.10">
    <property type="entry name" value="Rhodanese-like domain"/>
    <property type="match status" value="1"/>
</dbReference>
<dbReference type="GO" id="GO:0043828">
    <property type="term" value="F:tRNA 2-selenouridine synthase activity"/>
    <property type="evidence" value="ECO:0007669"/>
    <property type="project" value="InterPro"/>
</dbReference>
<dbReference type="EMBL" id="CP053069">
    <property type="protein sequence ID" value="QJR11510.1"/>
    <property type="molecule type" value="Genomic_DNA"/>
</dbReference>
<dbReference type="NCBIfam" id="NF008752">
    <property type="entry name" value="PRK11784.1-4"/>
    <property type="match status" value="1"/>
</dbReference>
<evidence type="ECO:0000313" key="3">
    <source>
        <dbReference type="EMBL" id="QJR11510.1"/>
    </source>
</evidence>
<dbReference type="Pfam" id="PF26341">
    <property type="entry name" value="AAA_SelU"/>
    <property type="match status" value="1"/>
</dbReference>
<dbReference type="NCBIfam" id="TIGR03167">
    <property type="entry name" value="tRNA_sel_U_synt"/>
    <property type="match status" value="1"/>
</dbReference>
<dbReference type="InterPro" id="IPR017582">
    <property type="entry name" value="SelU"/>
</dbReference>
<keyword evidence="4" id="KW-1185">Reference proteome</keyword>
<reference evidence="3 4" key="1">
    <citation type="submission" date="2020-04" db="EMBL/GenBank/DDBJ databases">
        <title>Usitatibacter rugosus gen. nov., sp. nov. and Usitatibacter palustris sp. nov., novel members of Usitatibacteraceae fam. nov. within the order Nitrosomonadales isolated from soil.</title>
        <authorList>
            <person name="Huber K.J."/>
            <person name="Neumann-Schaal M."/>
            <person name="Geppert A."/>
            <person name="Luckner M."/>
            <person name="Wanner G."/>
            <person name="Overmann J."/>
        </authorList>
    </citation>
    <scope>NUCLEOTIDE SEQUENCE [LARGE SCALE GENOMIC DNA]</scope>
    <source>
        <strain evidence="3 4">0125_3</strain>
    </source>
</reference>
<protein>
    <submittedName>
        <fullName evidence="3">tRNA 2-selenouridine synthase</fullName>
        <ecNumber evidence="3">2.5.1.-</ecNumber>
    </submittedName>
</protein>
<evidence type="ECO:0000256" key="1">
    <source>
        <dbReference type="ARBA" id="ARBA00023266"/>
    </source>
</evidence>
<proteinExistence type="predicted"/>
<name>A0A6M4GW47_9PROT</name>
<dbReference type="Pfam" id="PF00581">
    <property type="entry name" value="Rhodanese"/>
    <property type="match status" value="1"/>
</dbReference>
<keyword evidence="3" id="KW-0808">Transferase</keyword>
<dbReference type="AlphaFoldDB" id="A0A6M4GW47"/>
<dbReference type="InterPro" id="IPR036873">
    <property type="entry name" value="Rhodanese-like_dom_sf"/>
</dbReference>
<dbReference type="EC" id="2.5.1.-" evidence="3"/>
<dbReference type="NCBIfam" id="NF008750">
    <property type="entry name" value="PRK11784.1-2"/>
    <property type="match status" value="1"/>
</dbReference>
<dbReference type="KEGG" id="uru:DSM104443_02588"/>
<sequence>MTELPFVRERPPGTIETPLSLDRLGEFDALIDARSPSEYAEDHLPGAINCPTLDDAERVLVGTAYKQQGAFEAKRIGAPLVARNIARHVEGLFADKPREWKPLVYCWRGGARSGSLAHVMRQVGWDVMRLEGGYKAFRRQVVSELDVLPARFRFEVVCGATGSGKSRLLEALAQTPAQVLDLELLAAHRGSLLGDLPDEPQPTQKAFETAIWSALSRFDATRPVFVEAESKKVGNLRVPDVLMDRMRQGDCFRVETGREGRIALLLEDYAHLIARPALLVEKIDCLKPLHGVERIEGWKARIAAGDWRTLVTDLLDEHYDPAYRKSMYRNYVGAAQATPVTVEDISRDGFLRIAEGISAKLA</sequence>
<organism evidence="3 4">
    <name type="scientific">Usitatibacter rugosus</name>
    <dbReference type="NCBI Taxonomy" id="2732067"/>
    <lineage>
        <taxon>Bacteria</taxon>
        <taxon>Pseudomonadati</taxon>
        <taxon>Pseudomonadota</taxon>
        <taxon>Betaproteobacteria</taxon>
        <taxon>Nitrosomonadales</taxon>
        <taxon>Usitatibacteraceae</taxon>
        <taxon>Usitatibacter</taxon>
    </lineage>
</organism>
<dbReference type="RefSeq" id="WP_246232192.1">
    <property type="nucleotide sequence ID" value="NZ_CP053069.1"/>
</dbReference>
<feature type="domain" description="Rhodanese" evidence="2">
    <location>
        <begin position="30"/>
        <end position="142"/>
    </location>
</feature>